<sequence>MWKKDAHSSVLFTRAKINVSYALVALGSYVQPHSHIFRNHKVHYREYNAMMSHLRGDFCKRIDWYICEDEIEITVDGSLLLLAMNVHSLFAHIVKNIKEEKEIKLALNARADTSDLEVSIMLSC</sequence>
<comment type="caution">
    <text evidence="1">The sequence shown here is derived from an EMBL/GenBank/DDBJ whole genome shotgun (WGS) entry which is preliminary data.</text>
</comment>
<dbReference type="Proteomes" id="UP001055879">
    <property type="component" value="Linkage Group LG06"/>
</dbReference>
<reference evidence="2" key="1">
    <citation type="journal article" date="2022" name="Mol. Ecol. Resour.">
        <title>The genomes of chicory, endive, great burdock and yacon provide insights into Asteraceae palaeo-polyploidization history and plant inulin production.</title>
        <authorList>
            <person name="Fan W."/>
            <person name="Wang S."/>
            <person name="Wang H."/>
            <person name="Wang A."/>
            <person name="Jiang F."/>
            <person name="Liu H."/>
            <person name="Zhao H."/>
            <person name="Xu D."/>
            <person name="Zhang Y."/>
        </authorList>
    </citation>
    <scope>NUCLEOTIDE SEQUENCE [LARGE SCALE GENOMIC DNA]</scope>
    <source>
        <strain evidence="2">cv. Niubang</strain>
    </source>
</reference>
<organism evidence="1 2">
    <name type="scientific">Arctium lappa</name>
    <name type="common">Greater burdock</name>
    <name type="synonym">Lappa major</name>
    <dbReference type="NCBI Taxonomy" id="4217"/>
    <lineage>
        <taxon>Eukaryota</taxon>
        <taxon>Viridiplantae</taxon>
        <taxon>Streptophyta</taxon>
        <taxon>Embryophyta</taxon>
        <taxon>Tracheophyta</taxon>
        <taxon>Spermatophyta</taxon>
        <taxon>Magnoliopsida</taxon>
        <taxon>eudicotyledons</taxon>
        <taxon>Gunneridae</taxon>
        <taxon>Pentapetalae</taxon>
        <taxon>asterids</taxon>
        <taxon>campanulids</taxon>
        <taxon>Asterales</taxon>
        <taxon>Asteraceae</taxon>
        <taxon>Carduoideae</taxon>
        <taxon>Cardueae</taxon>
        <taxon>Arctiinae</taxon>
        <taxon>Arctium</taxon>
    </lineage>
</organism>
<evidence type="ECO:0000313" key="1">
    <source>
        <dbReference type="EMBL" id="KAI3719029.1"/>
    </source>
</evidence>
<proteinExistence type="predicted"/>
<protein>
    <submittedName>
        <fullName evidence="1">Uncharacterized protein</fullName>
    </submittedName>
</protein>
<accession>A0ACB9B9H6</accession>
<keyword evidence="2" id="KW-1185">Reference proteome</keyword>
<reference evidence="1 2" key="2">
    <citation type="journal article" date="2022" name="Mol. Ecol. Resour.">
        <title>The genomes of chicory, endive, great burdock and yacon provide insights into Asteraceae paleo-polyploidization history and plant inulin production.</title>
        <authorList>
            <person name="Fan W."/>
            <person name="Wang S."/>
            <person name="Wang H."/>
            <person name="Wang A."/>
            <person name="Jiang F."/>
            <person name="Liu H."/>
            <person name="Zhao H."/>
            <person name="Xu D."/>
            <person name="Zhang Y."/>
        </authorList>
    </citation>
    <scope>NUCLEOTIDE SEQUENCE [LARGE SCALE GENOMIC DNA]</scope>
    <source>
        <strain evidence="2">cv. Niubang</strain>
    </source>
</reference>
<name>A0ACB9B9H6_ARCLA</name>
<dbReference type="EMBL" id="CM042052">
    <property type="protein sequence ID" value="KAI3719029.1"/>
    <property type="molecule type" value="Genomic_DNA"/>
</dbReference>
<evidence type="ECO:0000313" key="2">
    <source>
        <dbReference type="Proteomes" id="UP001055879"/>
    </source>
</evidence>
<gene>
    <name evidence="1" type="ORF">L6452_19918</name>
</gene>